<dbReference type="RefSeq" id="WP_135837731.1">
    <property type="nucleotide sequence ID" value="NZ_SRRO01000001.1"/>
</dbReference>
<evidence type="ECO:0000313" key="3">
    <source>
        <dbReference type="Proteomes" id="UP000297496"/>
    </source>
</evidence>
<gene>
    <name evidence="2" type="ORF">EXE59_03935</name>
</gene>
<keyword evidence="3" id="KW-1185">Reference proteome</keyword>
<dbReference type="OrthoDB" id="9816539at2"/>
<organism evidence="2 3">
    <name type="scientific">Nocardioides eburneiflavus</name>
    <dbReference type="NCBI Taxonomy" id="2518372"/>
    <lineage>
        <taxon>Bacteria</taxon>
        <taxon>Bacillati</taxon>
        <taxon>Actinomycetota</taxon>
        <taxon>Actinomycetes</taxon>
        <taxon>Propionibacteriales</taxon>
        <taxon>Nocardioidaceae</taxon>
        <taxon>Nocardioides</taxon>
    </lineage>
</organism>
<dbReference type="SUPFAM" id="SSF159941">
    <property type="entry name" value="MM3350-like"/>
    <property type="match status" value="1"/>
</dbReference>
<protein>
    <submittedName>
        <fullName evidence="2">Plasmid pRiA4b ORF-3 family protein</fullName>
    </submittedName>
</protein>
<reference evidence="2 3" key="1">
    <citation type="submission" date="2019-04" db="EMBL/GenBank/DDBJ databases">
        <title>Three New Species of Nocardioides, Nocardioides euryhalodurans sp. nov., Nocardioides seonyuensis sp. nov. and Nocardioides eburneoflavus sp. nov. Isolated from Soil.</title>
        <authorList>
            <person name="Roh S.G."/>
            <person name="Lee C."/>
            <person name="Kim M.-K."/>
            <person name="Kim S.B."/>
        </authorList>
    </citation>
    <scope>NUCLEOTIDE SEQUENCE [LARGE SCALE GENOMIC DNA]</scope>
    <source>
        <strain evidence="2 3">MMS17-SY213</strain>
    </source>
</reference>
<feature type="domain" description="Plasmid pRiA4b Orf3-like" evidence="1">
    <location>
        <begin position="59"/>
        <end position="221"/>
    </location>
</feature>
<dbReference type="AlphaFoldDB" id="A0A4Z1CJ94"/>
<dbReference type="InterPro" id="IPR012912">
    <property type="entry name" value="Plasmid_pRiA4b_Orf3-like"/>
</dbReference>
<name>A0A4Z1CJ94_9ACTN</name>
<dbReference type="Pfam" id="PF07929">
    <property type="entry name" value="PRiA4_ORF3"/>
    <property type="match status" value="1"/>
</dbReference>
<comment type="caution">
    <text evidence="2">The sequence shown here is derived from an EMBL/GenBank/DDBJ whole genome shotgun (WGS) entry which is preliminary data.</text>
</comment>
<dbReference type="Proteomes" id="UP000297496">
    <property type="component" value="Unassembled WGS sequence"/>
</dbReference>
<dbReference type="PANTHER" id="PTHR41878">
    <property type="entry name" value="LEXA REPRESSOR-RELATED"/>
    <property type="match status" value="1"/>
</dbReference>
<dbReference type="InterPro" id="IPR024047">
    <property type="entry name" value="MM3350-like_sf"/>
</dbReference>
<evidence type="ECO:0000313" key="2">
    <source>
        <dbReference type="EMBL" id="TGN63190.1"/>
    </source>
</evidence>
<proteinExistence type="predicted"/>
<accession>A0A4Z1CJ94</accession>
<dbReference type="EMBL" id="SRRO01000001">
    <property type="protein sequence ID" value="TGN63190.1"/>
    <property type="molecule type" value="Genomic_DNA"/>
</dbReference>
<dbReference type="PANTHER" id="PTHR41878:SF1">
    <property type="entry name" value="TNPR PROTEIN"/>
    <property type="match status" value="1"/>
</dbReference>
<dbReference type="Gene3D" id="3.10.290.30">
    <property type="entry name" value="MM3350-like"/>
    <property type="match status" value="1"/>
</dbReference>
<sequence>MPASDADDLRRQFDALISGAELGDLRTLADQMSVVSGGGFAKRTSNPHLRHPKRDEPAIFRVRVDLNDARPPIWRQLELRSDLTLAAVHQVLQAAYDWTDSHLHRFSVGGDAFDMGAEWFLCEYDVEEGEDEGTPDADVTLDETLVEPGDVLHYVYDYGDNWDLTIRLEEVLPLTNDAPQARCGDGQRAAPPDDCGGLRDAEDLPQVVDDPAAFDVAELNQRLVSPAGGLTEWGVRPDLVHLLNQLQRTPVGDDFIARTLAIGNPQHPDVPTLRANLRAYQWFLDRAAGDGITLTAAGYLKPADVEAASEVVPVVGDWIGKRNREDLTIPMLEFRQSLQQIGLLRKYKGKLLLTKLGKAAQADPVVLWRHLADRLVDGNEDTFTTQARLLALLCLASEPEGRHDKRLAEALTYLGWRQRDGRPVSVDQSRWAIREAIHALANVASEQRDRGLPRIDRRALTPLAVLMARTALSTQATLDGTPSSS</sequence>
<evidence type="ECO:0000259" key="1">
    <source>
        <dbReference type="Pfam" id="PF07929"/>
    </source>
</evidence>